<reference evidence="4 5" key="1">
    <citation type="journal article" date="2014" name="Int. J. Syst. Evol. Microbiol.">
        <title>Complete genome sequence of Corynebacterium casei LMG S-19264T (=DSM 44701T), isolated from a smear-ripened cheese.</title>
        <authorList>
            <consortium name="US DOE Joint Genome Institute (JGI-PGF)"/>
            <person name="Walter F."/>
            <person name="Albersmeier A."/>
            <person name="Kalinowski J."/>
            <person name="Ruckert C."/>
        </authorList>
    </citation>
    <scope>NUCLEOTIDE SEQUENCE [LARGE SCALE GENOMIC DNA]</scope>
    <source>
        <strain evidence="4 5">NBRC 111766</strain>
    </source>
</reference>
<comment type="catalytic activity">
    <reaction evidence="1">
        <text>2-hydroxychromene-2-carboxylate = (3E)-4-(2-hydroxyphenyl)-2-oxobut-3-enoate</text>
        <dbReference type="Rhea" id="RHEA:27401"/>
        <dbReference type="ChEBI" id="CHEBI:59350"/>
        <dbReference type="ChEBI" id="CHEBI:59353"/>
        <dbReference type="EC" id="5.99.1.4"/>
    </reaction>
</comment>
<dbReference type="InterPro" id="IPR001853">
    <property type="entry name" value="DSBA-like_thioredoxin_dom"/>
</dbReference>
<feature type="domain" description="DSBA-like thioredoxin" evidence="3">
    <location>
        <begin position="3"/>
        <end position="194"/>
    </location>
</feature>
<feature type="active site" description="Nucleophile" evidence="2">
    <location>
        <position position="12"/>
    </location>
</feature>
<dbReference type="InterPro" id="IPR044087">
    <property type="entry name" value="NahD-like"/>
</dbReference>
<dbReference type="GO" id="GO:1901170">
    <property type="term" value="P:naphthalene catabolic process"/>
    <property type="evidence" value="ECO:0007669"/>
    <property type="project" value="InterPro"/>
</dbReference>
<dbReference type="PIRSF" id="PIRSF006386">
    <property type="entry name" value="HCCAis_GSTk"/>
    <property type="match status" value="1"/>
</dbReference>
<comment type="caution">
    <text evidence="4">The sequence shown here is derived from an EMBL/GenBank/DDBJ whole genome shotgun (WGS) entry which is preliminary data.</text>
</comment>
<dbReference type="PANTHER" id="PTHR42943:SF2">
    <property type="entry name" value="GLUTATHIONE S-TRANSFERASE KAPPA 1"/>
    <property type="match status" value="1"/>
</dbReference>
<evidence type="ECO:0000313" key="5">
    <source>
        <dbReference type="Proteomes" id="UP001157355"/>
    </source>
</evidence>
<dbReference type="SUPFAM" id="SSF52833">
    <property type="entry name" value="Thioredoxin-like"/>
    <property type="match status" value="1"/>
</dbReference>
<dbReference type="AlphaFoldDB" id="A0AA37TXT5"/>
<proteinExistence type="inferred from homology"/>
<dbReference type="Pfam" id="PF01323">
    <property type="entry name" value="DSBA"/>
    <property type="match status" value="1"/>
</dbReference>
<evidence type="ECO:0000259" key="3">
    <source>
        <dbReference type="Pfam" id="PF01323"/>
    </source>
</evidence>
<dbReference type="GO" id="GO:0006749">
    <property type="term" value="P:glutathione metabolic process"/>
    <property type="evidence" value="ECO:0007669"/>
    <property type="project" value="TreeGrafter"/>
</dbReference>
<dbReference type="CDD" id="cd03022">
    <property type="entry name" value="DsbA_HCCA_Iso"/>
    <property type="match status" value="1"/>
</dbReference>
<dbReference type="EMBL" id="BSPP01000005">
    <property type="protein sequence ID" value="GLS86397.1"/>
    <property type="molecule type" value="Genomic_DNA"/>
</dbReference>
<dbReference type="PANTHER" id="PTHR42943">
    <property type="entry name" value="GLUTATHIONE S-TRANSFERASE KAPPA"/>
    <property type="match status" value="1"/>
</dbReference>
<name>A0AA37TXT5_9RHOB</name>
<dbReference type="InterPro" id="IPR014440">
    <property type="entry name" value="HCCAis_GSTk"/>
</dbReference>
<dbReference type="InterPro" id="IPR036249">
    <property type="entry name" value="Thioredoxin-like_sf"/>
</dbReference>
<dbReference type="InterPro" id="IPR051924">
    <property type="entry name" value="GST_Kappa/NadH"/>
</dbReference>
<keyword evidence="1 4" id="KW-0413">Isomerase</keyword>
<keyword evidence="5" id="KW-1185">Reference proteome</keyword>
<evidence type="ECO:0000256" key="2">
    <source>
        <dbReference type="PIRSR" id="PIRSR006386-1"/>
    </source>
</evidence>
<evidence type="ECO:0000256" key="1">
    <source>
        <dbReference type="PIRNR" id="PIRNR006386"/>
    </source>
</evidence>
<dbReference type="GO" id="GO:0018845">
    <property type="term" value="F:2-hydroxychromene-2-carboxylate isomerase activity"/>
    <property type="evidence" value="ECO:0007669"/>
    <property type="project" value="UniProtKB-UniRule"/>
</dbReference>
<dbReference type="Proteomes" id="UP001157355">
    <property type="component" value="Unassembled WGS sequence"/>
</dbReference>
<dbReference type="EC" id="5.99.1.4" evidence="1"/>
<gene>
    <name evidence="4" type="ORF">GCM10010873_13710</name>
</gene>
<dbReference type="Gene3D" id="3.40.30.10">
    <property type="entry name" value="Glutaredoxin"/>
    <property type="match status" value="1"/>
</dbReference>
<organism evidence="4 5">
    <name type="scientific">Cypionkella aquatica</name>
    <dbReference type="NCBI Taxonomy" id="1756042"/>
    <lineage>
        <taxon>Bacteria</taxon>
        <taxon>Pseudomonadati</taxon>
        <taxon>Pseudomonadota</taxon>
        <taxon>Alphaproteobacteria</taxon>
        <taxon>Rhodobacterales</taxon>
        <taxon>Paracoccaceae</taxon>
        <taxon>Cypionkella</taxon>
    </lineage>
</organism>
<sequence length="201" mass="22089">MQQIDYYFAPISPFCYLAGNKLEEIAAKYGATIRYIPLNAPALFPRTGGQALADRHEARKIYRLQELRRWSARLGMKLDLQPAFFPANPAPASYAIIAAAKGGGGDLGGLVQAFPRAVWAEGRNVADDAVVQDILTAHGFDPKIADKYMLLAAETYAANLEEAVARGVFGVPFYMVGDERFWGQDRLDDLDLYLSGKLNNA</sequence>
<dbReference type="RefSeq" id="WP_284324622.1">
    <property type="nucleotide sequence ID" value="NZ_BSPP01000005.1"/>
</dbReference>
<dbReference type="GO" id="GO:0004364">
    <property type="term" value="F:glutathione transferase activity"/>
    <property type="evidence" value="ECO:0007669"/>
    <property type="project" value="TreeGrafter"/>
</dbReference>
<comment type="similarity">
    <text evidence="1">Belongs to the GST superfamily. NadH family.</text>
</comment>
<evidence type="ECO:0000313" key="4">
    <source>
        <dbReference type="EMBL" id="GLS86397.1"/>
    </source>
</evidence>
<accession>A0AA37TXT5</accession>
<dbReference type="GO" id="GO:0004602">
    <property type="term" value="F:glutathione peroxidase activity"/>
    <property type="evidence" value="ECO:0007669"/>
    <property type="project" value="TreeGrafter"/>
</dbReference>
<protein>
    <recommendedName>
        <fullName evidence="1">2-hydroxychromene-2-carboxylate isomerase</fullName>
        <ecNumber evidence="1">5.99.1.4</ecNumber>
    </recommendedName>
</protein>